<reference evidence="1 2" key="1">
    <citation type="submission" date="2016-10" db="EMBL/GenBank/DDBJ databases">
        <authorList>
            <person name="de Groot N.N."/>
        </authorList>
    </citation>
    <scope>NUCLEOTIDE SEQUENCE [LARGE SCALE GENOMIC DNA]</scope>
    <source>
        <strain evidence="1 2">DSM 22126</strain>
    </source>
</reference>
<dbReference type="STRING" id="545619.SAMN04489860_0167"/>
<dbReference type="RefSeq" id="WP_029251765.1">
    <property type="nucleotide sequence ID" value="NZ_LT629776.1"/>
</dbReference>
<accession>A0A1H1M8Z8</accession>
<organism evidence="1 2">
    <name type="scientific">Paraoerskovia marina</name>
    <dbReference type="NCBI Taxonomy" id="545619"/>
    <lineage>
        <taxon>Bacteria</taxon>
        <taxon>Bacillati</taxon>
        <taxon>Actinomycetota</taxon>
        <taxon>Actinomycetes</taxon>
        <taxon>Micrococcales</taxon>
        <taxon>Cellulomonadaceae</taxon>
        <taxon>Paraoerskovia</taxon>
    </lineage>
</organism>
<evidence type="ECO:0000313" key="1">
    <source>
        <dbReference type="EMBL" id="SDR83032.1"/>
    </source>
</evidence>
<keyword evidence="2" id="KW-1185">Reference proteome</keyword>
<gene>
    <name evidence="1" type="ORF">SAMN04489860_0167</name>
</gene>
<dbReference type="Proteomes" id="UP000185663">
    <property type="component" value="Chromosome I"/>
</dbReference>
<dbReference type="AlphaFoldDB" id="A0A1H1M8Z8"/>
<dbReference type="eggNOG" id="ENOG5033MQU">
    <property type="taxonomic scope" value="Bacteria"/>
</dbReference>
<name>A0A1H1M8Z8_9CELL</name>
<dbReference type="EMBL" id="LT629776">
    <property type="protein sequence ID" value="SDR83032.1"/>
    <property type="molecule type" value="Genomic_DNA"/>
</dbReference>
<protein>
    <submittedName>
        <fullName evidence="1">Uncharacterized protein</fullName>
    </submittedName>
</protein>
<sequence>MPSYRVVLAVGVLERGVDPARVLPTAADAVAELATVEANEIGVVRGQARITVRFMADTDVDAARVGQHVYHRIDGLAETSPPRITRRWGNRWHPLR</sequence>
<proteinExistence type="predicted"/>
<evidence type="ECO:0000313" key="2">
    <source>
        <dbReference type="Proteomes" id="UP000185663"/>
    </source>
</evidence>
<dbReference type="OrthoDB" id="3256527at2"/>